<accession>A0A8S5UKV6</accession>
<evidence type="ECO:0000313" key="1">
    <source>
        <dbReference type="EMBL" id="DAF95111.1"/>
    </source>
</evidence>
<reference evidence="1" key="1">
    <citation type="journal article" date="2021" name="Proc. Natl. Acad. Sci. U.S.A.">
        <title>A Catalog of Tens of Thousands of Viruses from Human Metagenomes Reveals Hidden Associations with Chronic Diseases.</title>
        <authorList>
            <person name="Tisza M.J."/>
            <person name="Buck C.B."/>
        </authorList>
    </citation>
    <scope>NUCLEOTIDE SEQUENCE</scope>
    <source>
        <strain evidence="1">Ctjdk2</strain>
    </source>
</reference>
<evidence type="ECO:0008006" key="2">
    <source>
        <dbReference type="Google" id="ProtNLM"/>
    </source>
</evidence>
<organism evidence="1">
    <name type="scientific">Siphoviridae sp. ctjdk2</name>
    <dbReference type="NCBI Taxonomy" id="2825635"/>
    <lineage>
        <taxon>Viruses</taxon>
        <taxon>Duplodnaviria</taxon>
        <taxon>Heunggongvirae</taxon>
        <taxon>Uroviricota</taxon>
        <taxon>Caudoviricetes</taxon>
    </lineage>
</organism>
<name>A0A8S5UKV6_9CAUD</name>
<sequence>MELKIKDRDYVADGAGGLVRVSGWDELLERVLFKLSVRRGSFALAPELGSKLHLLWREKGESRATAAKQYVAEALADEEGLSVTGMELAEKNGFLELRVLLRYENETGEAVVTIGGE</sequence>
<proteinExistence type="predicted"/>
<dbReference type="EMBL" id="BK016103">
    <property type="protein sequence ID" value="DAF95111.1"/>
    <property type="molecule type" value="Genomic_DNA"/>
</dbReference>
<protein>
    <recommendedName>
        <fullName evidence="2">DUF2634 domain-containing protein</fullName>
    </recommendedName>
</protein>